<gene>
    <name evidence="5" type="ORF">ISN45_At05g038030</name>
</gene>
<organism evidence="5 6">
    <name type="scientific">Arabidopsis thaliana x Arabidopsis arenosa</name>
    <dbReference type="NCBI Taxonomy" id="1240361"/>
    <lineage>
        <taxon>Eukaryota</taxon>
        <taxon>Viridiplantae</taxon>
        <taxon>Streptophyta</taxon>
        <taxon>Embryophyta</taxon>
        <taxon>Tracheophyta</taxon>
        <taxon>Spermatophyta</taxon>
        <taxon>Magnoliopsida</taxon>
        <taxon>eudicotyledons</taxon>
        <taxon>Gunneridae</taxon>
        <taxon>Pentapetalae</taxon>
        <taxon>rosids</taxon>
        <taxon>malvids</taxon>
        <taxon>Brassicales</taxon>
        <taxon>Brassicaceae</taxon>
        <taxon>Camelineae</taxon>
        <taxon>Arabidopsis</taxon>
    </lineage>
</organism>
<reference evidence="5 6" key="1">
    <citation type="submission" date="2020-12" db="EMBL/GenBank/DDBJ databases">
        <title>Concerted genomic and epigenomic changes stabilize Arabidopsis allopolyploids.</title>
        <authorList>
            <person name="Chen Z."/>
        </authorList>
    </citation>
    <scope>NUCLEOTIDE SEQUENCE [LARGE SCALE GENOMIC DNA]</scope>
    <source>
        <strain evidence="5">Allo738</strain>
        <tissue evidence="5">Leaf</tissue>
    </source>
</reference>
<evidence type="ECO:0000256" key="3">
    <source>
        <dbReference type="SAM" id="MobiDB-lite"/>
    </source>
</evidence>
<protein>
    <submittedName>
        <fullName evidence="5">Histone-fold</fullName>
    </submittedName>
</protein>
<comment type="subcellular location">
    <subcellularLocation>
        <location evidence="1">Nucleus</location>
    </subcellularLocation>
</comment>
<feature type="region of interest" description="Disordered" evidence="3">
    <location>
        <begin position="111"/>
        <end position="148"/>
    </location>
</feature>
<dbReference type="Pfam" id="PF00808">
    <property type="entry name" value="CBFD_NFYB_HMF"/>
    <property type="match status" value="1"/>
</dbReference>
<evidence type="ECO:0000313" key="5">
    <source>
        <dbReference type="EMBL" id="KAG7604740.1"/>
    </source>
</evidence>
<evidence type="ECO:0000313" key="6">
    <source>
        <dbReference type="Proteomes" id="UP000694240"/>
    </source>
</evidence>
<dbReference type="InterPro" id="IPR003958">
    <property type="entry name" value="CBFA_NFYB_domain"/>
</dbReference>
<comment type="caution">
    <text evidence="5">The sequence shown here is derived from an EMBL/GenBank/DDBJ whole genome shotgun (WGS) entry which is preliminary data.</text>
</comment>
<accession>A0A8T2D2Z1</accession>
<dbReference type="GO" id="GO:0000976">
    <property type="term" value="F:transcription cis-regulatory region binding"/>
    <property type="evidence" value="ECO:0007669"/>
    <property type="project" value="TreeGrafter"/>
</dbReference>
<evidence type="ECO:0000259" key="4">
    <source>
        <dbReference type="Pfam" id="PF00808"/>
    </source>
</evidence>
<dbReference type="GO" id="GO:0005634">
    <property type="term" value="C:nucleus"/>
    <property type="evidence" value="ECO:0007669"/>
    <property type="project" value="UniProtKB-SubCell"/>
</dbReference>
<evidence type="ECO:0000256" key="2">
    <source>
        <dbReference type="ARBA" id="ARBA00023242"/>
    </source>
</evidence>
<feature type="domain" description="Transcription factor CBF/NF-Y/archaeal histone" evidence="4">
    <location>
        <begin position="29"/>
        <end position="92"/>
    </location>
</feature>
<sequence length="148" mass="16783">MSNIIQIITFMRFSPTKSMAEEEESIRPEFPIGRVKKIMKLDKDINKINSEALHVITYSTELFLHFLAEKSAVVTAEKKRKTVNLDHLRIAVKRHQPTSDFLLDSLPLPAQPVKHTKSVSDKKIPAPPIGTRRIDDFFSKGKAKTDSA</sequence>
<dbReference type="EMBL" id="JAEFBK010000005">
    <property type="protein sequence ID" value="KAG7604740.1"/>
    <property type="molecule type" value="Genomic_DNA"/>
</dbReference>
<dbReference type="InterPro" id="IPR050568">
    <property type="entry name" value="Transcr_DNA_Rep_Reg"/>
</dbReference>
<dbReference type="PANTHER" id="PTHR10252">
    <property type="entry name" value="HISTONE-LIKE TRANSCRIPTION FACTOR CCAAT-RELATED"/>
    <property type="match status" value="1"/>
</dbReference>
<keyword evidence="6" id="KW-1185">Reference proteome</keyword>
<dbReference type="CDD" id="cd22929">
    <property type="entry name" value="HFD_POLE4-like"/>
    <property type="match status" value="1"/>
</dbReference>
<dbReference type="PANTHER" id="PTHR10252:SF54">
    <property type="entry name" value="CHROMATIN ACCESSIBILITY COMPLEX PROTEIN 1"/>
    <property type="match status" value="1"/>
</dbReference>
<name>A0A8T2D2Z1_9BRAS</name>
<feature type="compositionally biased region" description="Basic and acidic residues" evidence="3">
    <location>
        <begin position="132"/>
        <end position="148"/>
    </location>
</feature>
<evidence type="ECO:0000256" key="1">
    <source>
        <dbReference type="ARBA" id="ARBA00004123"/>
    </source>
</evidence>
<dbReference type="AlphaFoldDB" id="A0A8T2D2Z1"/>
<proteinExistence type="predicted"/>
<dbReference type="Proteomes" id="UP000694240">
    <property type="component" value="Chromosome 5"/>
</dbReference>
<dbReference type="FunFam" id="1.10.20.10:FF:000117">
    <property type="entry name" value="Nuclear factor Y, subunit C13"/>
    <property type="match status" value="1"/>
</dbReference>
<keyword evidence="2" id="KW-0539">Nucleus</keyword>
<dbReference type="GO" id="GO:0006355">
    <property type="term" value="P:regulation of DNA-templated transcription"/>
    <property type="evidence" value="ECO:0007669"/>
    <property type="project" value="TreeGrafter"/>
</dbReference>